<evidence type="ECO:0000256" key="10">
    <source>
        <dbReference type="SAM" id="SignalP"/>
    </source>
</evidence>
<evidence type="ECO:0000256" key="8">
    <source>
        <dbReference type="ARBA" id="ARBA00024997"/>
    </source>
</evidence>
<comment type="subcellular location">
    <subcellularLocation>
        <location evidence="1">Secreted</location>
    </subcellularLocation>
</comment>
<evidence type="ECO:0000259" key="12">
    <source>
        <dbReference type="Pfam" id="PF23541"/>
    </source>
</evidence>
<dbReference type="PANTHER" id="PTHR10278:SF0">
    <property type="entry name" value="CORTICOTROPIN-RELEASING FACTOR-BINDING PROTEIN"/>
    <property type="match status" value="1"/>
</dbReference>
<feature type="domain" description="Corticotropin-releasing factor binding protein N-terminal" evidence="11">
    <location>
        <begin position="48"/>
        <end position="162"/>
    </location>
</feature>
<evidence type="ECO:0000256" key="4">
    <source>
        <dbReference type="ARBA" id="ARBA00022525"/>
    </source>
</evidence>
<dbReference type="GO" id="GO:0051460">
    <property type="term" value="P:negative regulation of corticotropin secretion"/>
    <property type="evidence" value="ECO:0007669"/>
    <property type="project" value="TreeGrafter"/>
</dbReference>
<evidence type="ECO:0000256" key="3">
    <source>
        <dbReference type="ARBA" id="ARBA00015713"/>
    </source>
</evidence>
<evidence type="ECO:0000256" key="6">
    <source>
        <dbReference type="ARBA" id="ARBA00023157"/>
    </source>
</evidence>
<dbReference type="InterPro" id="IPR056178">
    <property type="entry name" value="CRF-BP_C"/>
</dbReference>
<name>A0A8W8P1T2_MAGGI</name>
<sequence length="314" mass="35116">MRLTPLLLWIMRLSLAFSIPFPLPKRTVHKSDFLDKRSRSNSDGIVADCIFMASEEGEFTYKSDGSPKVCGLYFIAPPEKLVEIEFTSFNIDCKTGLAVVVDGWEMNQQYFPSPEDHDKLIENRLHNLCGQLTKKTFVSSQNVALIQHLIGMPGDGFMVRVRFMENLQPCNVVSMFKRGLYTVKNYGLKRNCSVSIIYPERIQLLSVDVGVTGHFRQQEGEFGIRSKCHNFIGADDFVEIAGGNGFELGFLNVRGRYCGMEANVGSLGVAVACQHSLVRLVSSGNYFNSSLMLLFIVPFVFTLEPPIPVSSSLQ</sequence>
<dbReference type="InterPro" id="IPR035914">
    <property type="entry name" value="Sperma_CUB_dom_sf"/>
</dbReference>
<organism evidence="13 14">
    <name type="scientific">Magallana gigas</name>
    <name type="common">Pacific oyster</name>
    <name type="synonym">Crassostrea gigas</name>
    <dbReference type="NCBI Taxonomy" id="29159"/>
    <lineage>
        <taxon>Eukaryota</taxon>
        <taxon>Metazoa</taxon>
        <taxon>Spiralia</taxon>
        <taxon>Lophotrochozoa</taxon>
        <taxon>Mollusca</taxon>
        <taxon>Bivalvia</taxon>
        <taxon>Autobranchia</taxon>
        <taxon>Pteriomorphia</taxon>
        <taxon>Ostreida</taxon>
        <taxon>Ostreoidea</taxon>
        <taxon>Ostreidae</taxon>
        <taxon>Magallana</taxon>
    </lineage>
</organism>
<keyword evidence="6" id="KW-1015">Disulfide bond</keyword>
<evidence type="ECO:0000256" key="9">
    <source>
        <dbReference type="ARBA" id="ARBA00033162"/>
    </source>
</evidence>
<dbReference type="SUPFAM" id="SSF49854">
    <property type="entry name" value="Spermadhesin, CUB domain"/>
    <property type="match status" value="1"/>
</dbReference>
<keyword evidence="4" id="KW-0964">Secreted</keyword>
<dbReference type="GO" id="GO:0051424">
    <property type="term" value="F:corticotropin-releasing hormone binding"/>
    <property type="evidence" value="ECO:0007669"/>
    <property type="project" value="InterPro"/>
</dbReference>
<dbReference type="Gene3D" id="2.60.120.290">
    <property type="entry name" value="Spermadhesin, CUB domain"/>
    <property type="match status" value="1"/>
</dbReference>
<evidence type="ECO:0000313" key="14">
    <source>
        <dbReference type="Proteomes" id="UP000005408"/>
    </source>
</evidence>
<comment type="function">
    <text evidence="8">Binds CRF and inactivates it. May prevent inappropriate pituitary-adrenal stimulation in pregnancy.</text>
</comment>
<evidence type="ECO:0000256" key="2">
    <source>
        <dbReference type="ARBA" id="ARBA00008313"/>
    </source>
</evidence>
<keyword evidence="5 10" id="KW-0732">Signal</keyword>
<comment type="similarity">
    <text evidence="2">Belongs to the CRF-binding protein family.</text>
</comment>
<dbReference type="GO" id="GO:0005615">
    <property type="term" value="C:extracellular space"/>
    <property type="evidence" value="ECO:0007669"/>
    <property type="project" value="TreeGrafter"/>
</dbReference>
<evidence type="ECO:0000256" key="1">
    <source>
        <dbReference type="ARBA" id="ARBA00004613"/>
    </source>
</evidence>
<feature type="chain" id="PRO_5036482861" description="Corticotropin-releasing factor-binding protein" evidence="10">
    <location>
        <begin position="17"/>
        <end position="314"/>
    </location>
</feature>
<dbReference type="PANTHER" id="PTHR10278">
    <property type="entry name" value="CORTICOTROPIN-RELEASING FACTOR-BINDING PROTEIN"/>
    <property type="match status" value="1"/>
</dbReference>
<accession>A0A8W8P1T2</accession>
<dbReference type="InterPro" id="IPR008435">
    <property type="entry name" value="CRF-bd"/>
</dbReference>
<feature type="domain" description="Corticotropin-releasing factor binding protein C-terminal" evidence="12">
    <location>
        <begin position="172"/>
        <end position="289"/>
    </location>
</feature>
<dbReference type="InterPro" id="IPR056177">
    <property type="entry name" value="CRF-BP_N"/>
</dbReference>
<evidence type="ECO:0000256" key="7">
    <source>
        <dbReference type="ARBA" id="ARBA00023180"/>
    </source>
</evidence>
<proteinExistence type="inferred from homology"/>
<evidence type="ECO:0000259" key="11">
    <source>
        <dbReference type="Pfam" id="PF05428"/>
    </source>
</evidence>
<dbReference type="AlphaFoldDB" id="A0A8W8P1T2"/>
<protein>
    <recommendedName>
        <fullName evidence="3">Corticotropin-releasing factor-binding protein</fullName>
    </recommendedName>
    <alternativeName>
        <fullName evidence="9">Corticotropin-releasing hormone-binding protein</fullName>
    </alternativeName>
</protein>
<evidence type="ECO:0000256" key="5">
    <source>
        <dbReference type="ARBA" id="ARBA00022729"/>
    </source>
</evidence>
<reference evidence="13" key="1">
    <citation type="submission" date="2022-08" db="UniProtKB">
        <authorList>
            <consortium name="EnsemblMetazoa"/>
        </authorList>
    </citation>
    <scope>IDENTIFICATION</scope>
    <source>
        <strain evidence="13">05x7-T-G4-1.051#20</strain>
    </source>
</reference>
<keyword evidence="7" id="KW-0325">Glycoprotein</keyword>
<dbReference type="EnsemblMetazoa" id="G9101.3">
    <property type="protein sequence ID" value="G9101.3:cds"/>
    <property type="gene ID" value="G9101"/>
</dbReference>
<feature type="signal peptide" evidence="10">
    <location>
        <begin position="1"/>
        <end position="16"/>
    </location>
</feature>
<evidence type="ECO:0000313" key="13">
    <source>
        <dbReference type="EnsemblMetazoa" id="G9101.3:cds"/>
    </source>
</evidence>
<dbReference type="Pfam" id="PF05428">
    <property type="entry name" value="CRF-BP_N"/>
    <property type="match status" value="1"/>
</dbReference>
<keyword evidence="14" id="KW-1185">Reference proteome</keyword>
<dbReference type="GO" id="GO:0009755">
    <property type="term" value="P:hormone-mediated signaling pathway"/>
    <property type="evidence" value="ECO:0007669"/>
    <property type="project" value="TreeGrafter"/>
</dbReference>
<dbReference type="Pfam" id="PF23541">
    <property type="entry name" value="CRF-BP_C"/>
    <property type="match status" value="1"/>
</dbReference>
<dbReference type="Proteomes" id="UP000005408">
    <property type="component" value="Unassembled WGS sequence"/>
</dbReference>